<evidence type="ECO:0000256" key="1">
    <source>
        <dbReference type="ARBA" id="ARBA00004418"/>
    </source>
</evidence>
<keyword evidence="3" id="KW-0574">Periplasm</keyword>
<evidence type="ECO:0000313" key="6">
    <source>
        <dbReference type="Proteomes" id="UP000193061"/>
    </source>
</evidence>
<dbReference type="AlphaFoldDB" id="A0A1X6Z223"/>
<name>A0A1X6Z223_9RHOB</name>
<dbReference type="PANTHER" id="PTHR33376:SF18">
    <property type="entry name" value="2,3-DIKETO-L-GULONATE-BINDING PERIPLASMIC PROTEIN YIAO"/>
    <property type="match status" value="1"/>
</dbReference>
<dbReference type="Pfam" id="PF03480">
    <property type="entry name" value="DctP"/>
    <property type="match status" value="1"/>
</dbReference>
<dbReference type="EMBL" id="FWFX01000005">
    <property type="protein sequence ID" value="SLN38516.1"/>
    <property type="molecule type" value="Genomic_DNA"/>
</dbReference>
<reference evidence="5 6" key="1">
    <citation type="submission" date="2017-03" db="EMBL/GenBank/DDBJ databases">
        <authorList>
            <person name="Afonso C.L."/>
            <person name="Miller P.J."/>
            <person name="Scott M.A."/>
            <person name="Spackman E."/>
            <person name="Goraichik I."/>
            <person name="Dimitrov K.M."/>
            <person name="Suarez D.L."/>
            <person name="Swayne D.E."/>
        </authorList>
    </citation>
    <scope>NUCLEOTIDE SEQUENCE [LARGE SCALE GENOMIC DNA]</scope>
    <source>
        <strain evidence="5 6">CECT 7450</strain>
    </source>
</reference>
<evidence type="ECO:0000256" key="4">
    <source>
        <dbReference type="SAM" id="SignalP"/>
    </source>
</evidence>
<dbReference type="GO" id="GO:0030246">
    <property type="term" value="F:carbohydrate binding"/>
    <property type="evidence" value="ECO:0007669"/>
    <property type="project" value="TreeGrafter"/>
</dbReference>
<feature type="signal peptide" evidence="4">
    <location>
        <begin position="1"/>
        <end position="21"/>
    </location>
</feature>
<gene>
    <name evidence="5" type="primary">yiaO_1</name>
    <name evidence="5" type="ORF">ROA7450_01829</name>
</gene>
<evidence type="ECO:0000256" key="3">
    <source>
        <dbReference type="ARBA" id="ARBA00022764"/>
    </source>
</evidence>
<dbReference type="Proteomes" id="UP000193061">
    <property type="component" value="Unassembled WGS sequence"/>
</dbReference>
<proteinExistence type="predicted"/>
<dbReference type="InterPro" id="IPR018389">
    <property type="entry name" value="DctP_fam"/>
</dbReference>
<dbReference type="PANTHER" id="PTHR33376">
    <property type="match status" value="1"/>
</dbReference>
<feature type="chain" id="PRO_5010857980" evidence="4">
    <location>
        <begin position="22"/>
        <end position="336"/>
    </location>
</feature>
<comment type="subcellular location">
    <subcellularLocation>
        <location evidence="1">Periplasm</location>
    </subcellularLocation>
</comment>
<dbReference type="Gene3D" id="3.40.190.170">
    <property type="entry name" value="Bacterial extracellular solute-binding protein, family 7"/>
    <property type="match status" value="1"/>
</dbReference>
<keyword evidence="6" id="KW-1185">Reference proteome</keyword>
<dbReference type="InterPro" id="IPR038404">
    <property type="entry name" value="TRAP_DctP_sf"/>
</dbReference>
<evidence type="ECO:0000256" key="2">
    <source>
        <dbReference type="ARBA" id="ARBA00022729"/>
    </source>
</evidence>
<sequence length="336" mass="36560">MKLRIIATAALLIGTALSAQAEAIKLGYNGAPDAKKNAVHYFAENLERIVEENSDIEIELFANSQLGSEQERMENTLASPSLNVASFAGLAPVVPESYVSNTPFMFANPEEARAFFDEGGYWKMVESAFSDRTGGSEILAVVEEGGFLAFTSTDTPIHSPADFAGMKFRAMDPSQVALYEAMGASGTPVPWTEVYAALQTGVVEGQMNPPLYIILGSLNEVQKYMTRANVQYSMQFLVGNGEWLASLSEADRKVLEDAIVEANALTRDSVQANVEGRVEWLKENGMEVIDPTAEQLAEFQKIGQPSFIAWLGEQSIDQSFIDAAFADLGKSDLLKQ</sequence>
<dbReference type="NCBIfam" id="NF037995">
    <property type="entry name" value="TRAP_S1"/>
    <property type="match status" value="1"/>
</dbReference>
<organism evidence="5 6">
    <name type="scientific">Roseovarius albus</name>
    <dbReference type="NCBI Taxonomy" id="1247867"/>
    <lineage>
        <taxon>Bacteria</taxon>
        <taxon>Pseudomonadati</taxon>
        <taxon>Pseudomonadota</taxon>
        <taxon>Alphaproteobacteria</taxon>
        <taxon>Rhodobacterales</taxon>
        <taxon>Roseobacteraceae</taxon>
        <taxon>Roseovarius</taxon>
    </lineage>
</organism>
<evidence type="ECO:0000313" key="5">
    <source>
        <dbReference type="EMBL" id="SLN38516.1"/>
    </source>
</evidence>
<accession>A0A1X6Z223</accession>
<dbReference type="RefSeq" id="WP_200812940.1">
    <property type="nucleotide sequence ID" value="NZ_FWFX01000005.1"/>
</dbReference>
<dbReference type="GO" id="GO:0042597">
    <property type="term" value="C:periplasmic space"/>
    <property type="evidence" value="ECO:0007669"/>
    <property type="project" value="UniProtKB-SubCell"/>
</dbReference>
<keyword evidence="2 4" id="KW-0732">Signal</keyword>
<dbReference type="GO" id="GO:0055085">
    <property type="term" value="P:transmembrane transport"/>
    <property type="evidence" value="ECO:0007669"/>
    <property type="project" value="InterPro"/>
</dbReference>
<protein>
    <submittedName>
        <fullName evidence="5">2,3-diketo-L-gulonate-binding periplasmic protein YiaO</fullName>
    </submittedName>
</protein>